<sequence>MDSGTRTSPAGTEGVMGTDDKHGEENRADELQELVDRLASGATGPGGESLREAVHRRMRELSDESTTAEKRGERDAGEDHGSP</sequence>
<gene>
    <name evidence="2" type="ORF">GCM10011578_036060</name>
</gene>
<keyword evidence="3" id="KW-1185">Reference proteome</keyword>
<proteinExistence type="predicted"/>
<evidence type="ECO:0000313" key="2">
    <source>
        <dbReference type="EMBL" id="GGN10366.1"/>
    </source>
</evidence>
<name>A0A917XCQ8_9ACTN</name>
<comment type="caution">
    <text evidence="2">The sequence shown here is derived from an EMBL/GenBank/DDBJ whole genome shotgun (WGS) entry which is preliminary data.</text>
</comment>
<feature type="compositionally biased region" description="Basic and acidic residues" evidence="1">
    <location>
        <begin position="49"/>
        <end position="83"/>
    </location>
</feature>
<dbReference type="RefSeq" id="WP_189263733.1">
    <property type="nucleotide sequence ID" value="NZ_BMML01000007.1"/>
</dbReference>
<organism evidence="2 3">
    <name type="scientific">Streptomyces fuscichromogenes</name>
    <dbReference type="NCBI Taxonomy" id="1324013"/>
    <lineage>
        <taxon>Bacteria</taxon>
        <taxon>Bacillati</taxon>
        <taxon>Actinomycetota</taxon>
        <taxon>Actinomycetes</taxon>
        <taxon>Kitasatosporales</taxon>
        <taxon>Streptomycetaceae</taxon>
        <taxon>Streptomyces</taxon>
    </lineage>
</organism>
<dbReference type="EMBL" id="BMML01000007">
    <property type="protein sequence ID" value="GGN10366.1"/>
    <property type="molecule type" value="Genomic_DNA"/>
</dbReference>
<evidence type="ECO:0000313" key="3">
    <source>
        <dbReference type="Proteomes" id="UP000653411"/>
    </source>
</evidence>
<dbReference type="Proteomes" id="UP000653411">
    <property type="component" value="Unassembled WGS sequence"/>
</dbReference>
<evidence type="ECO:0000256" key="1">
    <source>
        <dbReference type="SAM" id="MobiDB-lite"/>
    </source>
</evidence>
<feature type="region of interest" description="Disordered" evidence="1">
    <location>
        <begin position="1"/>
        <end position="83"/>
    </location>
</feature>
<accession>A0A917XCQ8</accession>
<dbReference type="AlphaFoldDB" id="A0A917XCQ8"/>
<protein>
    <submittedName>
        <fullName evidence="2">Uncharacterized protein</fullName>
    </submittedName>
</protein>
<reference evidence="2" key="1">
    <citation type="journal article" date="2014" name="Int. J. Syst. Evol. Microbiol.">
        <title>Complete genome sequence of Corynebacterium casei LMG S-19264T (=DSM 44701T), isolated from a smear-ripened cheese.</title>
        <authorList>
            <consortium name="US DOE Joint Genome Institute (JGI-PGF)"/>
            <person name="Walter F."/>
            <person name="Albersmeier A."/>
            <person name="Kalinowski J."/>
            <person name="Ruckert C."/>
        </authorList>
    </citation>
    <scope>NUCLEOTIDE SEQUENCE</scope>
    <source>
        <strain evidence="2">CGMCC 4.7110</strain>
    </source>
</reference>
<feature type="compositionally biased region" description="Polar residues" evidence="1">
    <location>
        <begin position="1"/>
        <end position="10"/>
    </location>
</feature>
<reference evidence="2" key="2">
    <citation type="submission" date="2020-09" db="EMBL/GenBank/DDBJ databases">
        <authorList>
            <person name="Sun Q."/>
            <person name="Zhou Y."/>
        </authorList>
    </citation>
    <scope>NUCLEOTIDE SEQUENCE</scope>
    <source>
        <strain evidence="2">CGMCC 4.7110</strain>
    </source>
</reference>
<feature type="compositionally biased region" description="Basic and acidic residues" evidence="1">
    <location>
        <begin position="18"/>
        <end position="36"/>
    </location>
</feature>